<protein>
    <recommendedName>
        <fullName evidence="9">DEUBAD domain-containing protein</fullName>
    </recommendedName>
</protein>
<dbReference type="VEuPathDB" id="FungiDB:EYZ11_002328"/>
<feature type="compositionally biased region" description="Basic and acidic residues" evidence="8">
    <location>
        <begin position="55"/>
        <end position="65"/>
    </location>
</feature>
<dbReference type="GO" id="GO:0005634">
    <property type="term" value="C:nucleus"/>
    <property type="evidence" value="ECO:0007669"/>
    <property type="project" value="UniProtKB-SubCell"/>
</dbReference>
<feature type="region of interest" description="Disordered" evidence="8">
    <location>
        <begin position="1"/>
        <end position="69"/>
    </location>
</feature>
<evidence type="ECO:0000256" key="8">
    <source>
        <dbReference type="SAM" id="MobiDB-lite"/>
    </source>
</evidence>
<evidence type="ECO:0000256" key="5">
    <source>
        <dbReference type="ARBA" id="ARBA00023015"/>
    </source>
</evidence>
<dbReference type="GeneID" id="54332760"/>
<evidence type="ECO:0000256" key="6">
    <source>
        <dbReference type="ARBA" id="ARBA00023163"/>
    </source>
</evidence>
<reference evidence="11 12" key="1">
    <citation type="submission" date="2019-03" db="EMBL/GenBank/DDBJ databases">
        <title>The genome sequence of a newly discovered highly antifungal drug resistant Aspergillus species, Aspergillus tanneri NIH 1004.</title>
        <authorList>
            <person name="Mounaud S."/>
            <person name="Singh I."/>
            <person name="Joardar V."/>
            <person name="Pakala S."/>
            <person name="Pakala S."/>
            <person name="Venepally P."/>
            <person name="Hoover J."/>
            <person name="Nierman W."/>
            <person name="Chung J."/>
            <person name="Losada L."/>
        </authorList>
    </citation>
    <scope>NUCLEOTIDE SEQUENCE [LARGE SCALE GENOMIC DNA]</scope>
    <source>
        <strain evidence="11 12">NIH1004</strain>
    </source>
</reference>
<dbReference type="Pfam" id="PF13919">
    <property type="entry name" value="ASXH"/>
    <property type="match status" value="1"/>
</dbReference>
<keyword evidence="7" id="KW-0539">Nucleus</keyword>
<sequence length="476" mass="52933">MVRKRRAVGTGSTGQRPRRGRPSIPADAASPEGTVESSLAMSSTNTRPKRNPRRAAKDPWEEEKLMTSTSSPLVGLDLVKLLARPEAWDRLEESEKQEILSLLPEGTHPNPYPPPGDPDAKIPPLPESFLRYSNHWRDGVRNFQLDLQSGRYDPDWLHQAEEAMTQRAAGNFDKFKEDEYEEFWGQKQKLDKTIIAGQSSRVKLQTLVEQGLVREGDVWKYSRAFSKGPGRILVEKEAKIVAINGPRLTFAIPPGQRVFLSNVNGRSNDSETKVQTENNTSDRSEIEGSHITPSSEETPSHTNEKIETEFAGKRKSDTAQPTVQKRRRGRGKTTKIEEPPACDPVPSSSNDQGEARQLAVEARGCPSAAKATSETGEAHANSPRVQSDDQTVVGASLPANDSANETRPSMSTEQIENLIIPNITWPNALASKIVEVDGRVEKAPHGNAWKDCRCYRNNQDMGSLWEVRQAWFLKNT</sequence>
<feature type="compositionally biased region" description="Basic and acidic residues" evidence="8">
    <location>
        <begin position="298"/>
        <end position="317"/>
    </location>
</feature>
<keyword evidence="12" id="KW-1185">Reference proteome</keyword>
<evidence type="ECO:0000259" key="9">
    <source>
        <dbReference type="PROSITE" id="PS51916"/>
    </source>
</evidence>
<evidence type="ECO:0000313" key="12">
    <source>
        <dbReference type="Proteomes" id="UP000308092"/>
    </source>
</evidence>
<evidence type="ECO:0000313" key="10">
    <source>
        <dbReference type="EMBL" id="KAA8643291.1"/>
    </source>
</evidence>
<feature type="region of interest" description="Disordered" evidence="8">
    <location>
        <begin position="261"/>
        <end position="390"/>
    </location>
</feature>
<dbReference type="GO" id="GO:0008270">
    <property type="term" value="F:zinc ion binding"/>
    <property type="evidence" value="ECO:0007669"/>
    <property type="project" value="UniProtKB-KW"/>
</dbReference>
<dbReference type="Proteomes" id="UP000308092">
    <property type="component" value="Unassembled WGS sequence"/>
</dbReference>
<evidence type="ECO:0000256" key="1">
    <source>
        <dbReference type="ARBA" id="ARBA00004123"/>
    </source>
</evidence>
<feature type="domain" description="DEUBAD" evidence="9">
    <location>
        <begin position="69"/>
        <end position="189"/>
    </location>
</feature>
<dbReference type="InterPro" id="IPR044867">
    <property type="entry name" value="DEUBAD_dom"/>
</dbReference>
<dbReference type="EMBL" id="QUQM01000005">
    <property type="protein sequence ID" value="KAA8643291.1"/>
    <property type="molecule type" value="Genomic_DNA"/>
</dbReference>
<dbReference type="EMBL" id="SOSA01000051">
    <property type="protein sequence ID" value="THC98172.1"/>
    <property type="molecule type" value="Genomic_DNA"/>
</dbReference>
<dbReference type="STRING" id="1220188.A0A4S3JR40"/>
<name>A0A4S3JR40_9EURO</name>
<keyword evidence="3" id="KW-0863">Zinc-finger</keyword>
<evidence type="ECO:0000313" key="11">
    <source>
        <dbReference type="EMBL" id="THC98172.1"/>
    </source>
</evidence>
<evidence type="ECO:0000256" key="4">
    <source>
        <dbReference type="ARBA" id="ARBA00022833"/>
    </source>
</evidence>
<gene>
    <name evidence="10" type="ORF">ATNIH1004_010058</name>
    <name evidence="11" type="ORF">EYZ11_002328</name>
</gene>
<evidence type="ECO:0000256" key="3">
    <source>
        <dbReference type="ARBA" id="ARBA00022771"/>
    </source>
</evidence>
<evidence type="ECO:0000256" key="2">
    <source>
        <dbReference type="ARBA" id="ARBA00022723"/>
    </source>
</evidence>
<feature type="compositionally biased region" description="Basic residues" evidence="8">
    <location>
        <begin position="324"/>
        <end position="333"/>
    </location>
</feature>
<proteinExistence type="predicted"/>
<dbReference type="OrthoDB" id="2289918at2759"/>
<comment type="caution">
    <text evidence="11">The sequence shown here is derived from an EMBL/GenBank/DDBJ whole genome shotgun (WGS) entry which is preliminary data.</text>
</comment>
<feature type="compositionally biased region" description="Polar residues" evidence="8">
    <location>
        <begin position="35"/>
        <end position="46"/>
    </location>
</feature>
<keyword evidence="2" id="KW-0479">Metal-binding</keyword>
<reference evidence="10 13" key="2">
    <citation type="submission" date="2019-08" db="EMBL/GenBank/DDBJ databases">
        <title>The genome sequence of a newly discovered highly antifungal drug resistant Aspergillus species, Aspergillus tanneri NIH 1004.</title>
        <authorList>
            <person name="Mounaud S."/>
            <person name="Singh I."/>
            <person name="Joardar V."/>
            <person name="Pakala S."/>
            <person name="Pakala S."/>
            <person name="Venepally P."/>
            <person name="Chung J.K."/>
            <person name="Losada L."/>
            <person name="Nierman W.C."/>
        </authorList>
    </citation>
    <scope>NUCLEOTIDE SEQUENCE [LARGE SCALE GENOMIC DNA]</scope>
    <source>
        <strain evidence="10 13">NIH1004</strain>
    </source>
</reference>
<keyword evidence="6" id="KW-0804">Transcription</keyword>
<feature type="compositionally biased region" description="Basic and acidic residues" evidence="8">
    <location>
        <begin position="268"/>
        <end position="288"/>
    </location>
</feature>
<evidence type="ECO:0000256" key="7">
    <source>
        <dbReference type="ARBA" id="ARBA00023242"/>
    </source>
</evidence>
<organism evidence="11 12">
    <name type="scientific">Aspergillus tanneri</name>
    <dbReference type="NCBI Taxonomy" id="1220188"/>
    <lineage>
        <taxon>Eukaryota</taxon>
        <taxon>Fungi</taxon>
        <taxon>Dikarya</taxon>
        <taxon>Ascomycota</taxon>
        <taxon>Pezizomycotina</taxon>
        <taxon>Eurotiomycetes</taxon>
        <taxon>Eurotiomycetidae</taxon>
        <taxon>Eurotiales</taxon>
        <taxon>Aspergillaceae</taxon>
        <taxon>Aspergillus</taxon>
        <taxon>Aspergillus subgen. Circumdati</taxon>
    </lineage>
</organism>
<evidence type="ECO:0000313" key="13">
    <source>
        <dbReference type="Proteomes" id="UP000324241"/>
    </source>
</evidence>
<dbReference type="AlphaFoldDB" id="A0A4S3JR40"/>
<comment type="subcellular location">
    <subcellularLocation>
        <location evidence="1">Nucleus</location>
    </subcellularLocation>
</comment>
<accession>A0A4S3JR40</accession>
<keyword evidence="4" id="KW-0862">Zinc</keyword>
<dbReference type="InterPro" id="IPR028020">
    <property type="entry name" value="ASX_DEUBAD_dom"/>
</dbReference>
<dbReference type="Proteomes" id="UP000324241">
    <property type="component" value="Unassembled WGS sequence"/>
</dbReference>
<dbReference type="RefSeq" id="XP_033422653.1">
    <property type="nucleotide sequence ID" value="XM_033574635.1"/>
</dbReference>
<keyword evidence="5" id="KW-0805">Transcription regulation</keyword>
<dbReference type="PROSITE" id="PS51916">
    <property type="entry name" value="DEUBAD"/>
    <property type="match status" value="1"/>
</dbReference>